<name>A0ABT1QY49_9GAMM</name>
<evidence type="ECO:0000256" key="1">
    <source>
        <dbReference type="SAM" id="MobiDB-lite"/>
    </source>
</evidence>
<sequence length="1050" mass="110878">MSDSCLIRLFLAACLAACTSAQGAPAPPAYATGADLRFEANQGQFAGSVDFLARGPHYEVALDGAAATLLLAAPGPARATRPLVIRAEGARATARAKAARPYASRTNYLSGGKSAWHRDVTNYAEVSYSRVYPGIDLVYYGSEGRLEFDFRVAPKADPGHIRLAIEGADSVRLDDNGDLRLSLAGQEVIQHAPVAYQLGRDGSRERREARYVLDGEKQVRLALGEYDRRRELAIDPVITYASYFGGAFTDTAYALRTDPAGNLYLLASTYSSGLGSANGHTPDYRSERYAYVSWNGCFGCADGPPGWSQVARTEYTRSQTLLVTKFAPDGRSIIYATYINGAEQLILAGKEAAVSPSGELFLAFSLYNPTPTLPLVNPQATTGPGWAARLNAAGNGFVYASYYPYNFERSVAVDGSDRLVVGASTINSTFPTVNQIPGQTCPSGQNMGVVRLGAAGAVDFAGCLGGTSSDNVRAVAVDASNDIYLFGRTASSNFPAVNPLPGAPTGGGYSLALVRIDGTTRAIEFSSRFGNNDGSSYASDMVLAPGGRVVIAGTTWSSRLQAVNAFQPNLAMPPDSYLNDGYGSCADYNYACADFDYYLASIDPNTSSVVFSTYFGGHASEPNLAALAVDSAGYIHLLGGTLSSDLPLRQPLQASFGGTSDVLLARFSPQGRLNFSTYIGGPNADTAANASGAITPAPGGGVWLATNAQAGFPVTGDALQPAAAGDYDVALARISFSGLTDSDGDGVPDASDFAPANAAEWENHDGDAIGDNADTDDDNDTFADANDRFPFDPAEHLDSDNDGKGDNGDRFPSIALDKYDFDNDGTGDNADTDADNDGVLYDGINYVYDDRFPLDASESVDSDNDGIGDNADPDRDNDGLANASDPLPGNPDEPKATFTGFHVGDTTTFRKPLPHGFDAIYDWDHTWTAASDSTADGPLKGYALTSRQLGHNETSGVKARTCITDELSFDARVSSAPGDQFQFLIDGVVKLTLDGEQPWATHSFAVTSGVHELRWLYSKNASGSAGLDAAWIDNVVLNQSPTCIFQGGFE</sequence>
<dbReference type="Proteomes" id="UP001165498">
    <property type="component" value="Unassembled WGS sequence"/>
</dbReference>
<dbReference type="RefSeq" id="WP_255916403.1">
    <property type="nucleotide sequence ID" value="NZ_JANFQO010000026.1"/>
</dbReference>
<feature type="domain" description="DUF7948" evidence="3">
    <location>
        <begin position="38"/>
        <end position="237"/>
    </location>
</feature>
<feature type="region of interest" description="Disordered" evidence="1">
    <location>
        <begin position="763"/>
        <end position="817"/>
    </location>
</feature>
<evidence type="ECO:0000313" key="5">
    <source>
        <dbReference type="Proteomes" id="UP001165498"/>
    </source>
</evidence>
<dbReference type="EMBL" id="JANFQO010000026">
    <property type="protein sequence ID" value="MCQ4167215.1"/>
    <property type="molecule type" value="Genomic_DNA"/>
</dbReference>
<dbReference type="InterPro" id="IPR052918">
    <property type="entry name" value="Motility_Chemotaxis_Reg"/>
</dbReference>
<evidence type="ECO:0000256" key="2">
    <source>
        <dbReference type="SAM" id="SignalP"/>
    </source>
</evidence>
<organism evidence="4 5">
    <name type="scientific">Tahibacter harae</name>
    <dbReference type="NCBI Taxonomy" id="2963937"/>
    <lineage>
        <taxon>Bacteria</taxon>
        <taxon>Pseudomonadati</taxon>
        <taxon>Pseudomonadota</taxon>
        <taxon>Gammaproteobacteria</taxon>
        <taxon>Lysobacterales</taxon>
        <taxon>Rhodanobacteraceae</taxon>
        <taxon>Tahibacter</taxon>
    </lineage>
</organism>
<dbReference type="Pfam" id="PF25778">
    <property type="entry name" value="DUF7948"/>
    <property type="match status" value="1"/>
</dbReference>
<dbReference type="Gene3D" id="4.10.1080.10">
    <property type="entry name" value="TSP type-3 repeat"/>
    <property type="match status" value="2"/>
</dbReference>
<accession>A0ABT1QY49</accession>
<reference evidence="4" key="1">
    <citation type="submission" date="2022-07" db="EMBL/GenBank/DDBJ databases">
        <title>Tahibacter sp., a new gammaproteobacterium isolated from the silt sample collected at pig farm.</title>
        <authorList>
            <person name="Chen H."/>
        </authorList>
    </citation>
    <scope>NUCLEOTIDE SEQUENCE</scope>
    <source>
        <strain evidence="4">P2K</strain>
    </source>
</reference>
<dbReference type="PANTHER" id="PTHR35580">
    <property type="entry name" value="CELL SURFACE GLYCOPROTEIN (S-LAYER PROTEIN)-LIKE PROTEIN"/>
    <property type="match status" value="1"/>
</dbReference>
<dbReference type="SUPFAM" id="SSF103647">
    <property type="entry name" value="TSP type-3 repeat"/>
    <property type="match status" value="2"/>
</dbReference>
<feature type="region of interest" description="Disordered" evidence="1">
    <location>
        <begin position="855"/>
        <end position="896"/>
    </location>
</feature>
<keyword evidence="5" id="KW-1185">Reference proteome</keyword>
<evidence type="ECO:0000259" key="3">
    <source>
        <dbReference type="Pfam" id="PF25778"/>
    </source>
</evidence>
<protein>
    <submittedName>
        <fullName evidence="4">Thrombospondin type 3 repeat-containing protein</fullName>
    </submittedName>
</protein>
<keyword evidence="2" id="KW-0732">Signal</keyword>
<feature type="signal peptide" evidence="2">
    <location>
        <begin position="1"/>
        <end position="23"/>
    </location>
</feature>
<dbReference type="InterPro" id="IPR057708">
    <property type="entry name" value="DUF7948"/>
</dbReference>
<dbReference type="InterPro" id="IPR028974">
    <property type="entry name" value="TSP_type-3_rpt"/>
</dbReference>
<evidence type="ECO:0000313" key="4">
    <source>
        <dbReference type="EMBL" id="MCQ4167215.1"/>
    </source>
</evidence>
<comment type="caution">
    <text evidence="4">The sequence shown here is derived from an EMBL/GenBank/DDBJ whole genome shotgun (WGS) entry which is preliminary data.</text>
</comment>
<dbReference type="PANTHER" id="PTHR35580:SF1">
    <property type="entry name" value="PHYTASE-LIKE DOMAIN-CONTAINING PROTEIN"/>
    <property type="match status" value="1"/>
</dbReference>
<proteinExistence type="predicted"/>
<feature type="chain" id="PRO_5045287577" evidence="2">
    <location>
        <begin position="24"/>
        <end position="1050"/>
    </location>
</feature>
<gene>
    <name evidence="4" type="ORF">NM961_21070</name>
</gene>
<feature type="compositionally biased region" description="Basic and acidic residues" evidence="1">
    <location>
        <begin position="785"/>
        <end position="809"/>
    </location>
</feature>